<dbReference type="AlphaFoldDB" id="A0A261TSH9"/>
<evidence type="ECO:0000313" key="1">
    <source>
        <dbReference type="EMBL" id="OZI52405.1"/>
    </source>
</evidence>
<keyword evidence="2" id="KW-1185">Reference proteome</keyword>
<protein>
    <submittedName>
        <fullName evidence="1">Uncharacterized protein</fullName>
    </submittedName>
</protein>
<dbReference type="EMBL" id="NEVQ01000021">
    <property type="protein sequence ID" value="OZI52405.1"/>
    <property type="molecule type" value="Genomic_DNA"/>
</dbReference>
<proteinExistence type="predicted"/>
<reference evidence="1 2" key="1">
    <citation type="submission" date="2017-05" db="EMBL/GenBank/DDBJ databases">
        <title>Complete and WGS of Bordetella genogroups.</title>
        <authorList>
            <person name="Spilker T."/>
            <person name="LiPuma J."/>
        </authorList>
    </citation>
    <scope>NUCLEOTIDE SEQUENCE [LARGE SCALE GENOMIC DNA]</scope>
    <source>
        <strain evidence="1 2">AU9919</strain>
    </source>
</reference>
<organism evidence="1 2">
    <name type="scientific">Bordetella genomosp. 4</name>
    <dbReference type="NCBI Taxonomy" id="463044"/>
    <lineage>
        <taxon>Bacteria</taxon>
        <taxon>Pseudomonadati</taxon>
        <taxon>Pseudomonadota</taxon>
        <taxon>Betaproteobacteria</taxon>
        <taxon>Burkholderiales</taxon>
        <taxon>Alcaligenaceae</taxon>
        <taxon>Bordetella</taxon>
    </lineage>
</organism>
<evidence type="ECO:0000313" key="2">
    <source>
        <dbReference type="Proteomes" id="UP000216885"/>
    </source>
</evidence>
<dbReference type="Proteomes" id="UP000216885">
    <property type="component" value="Unassembled WGS sequence"/>
</dbReference>
<dbReference type="RefSeq" id="WP_094838884.1">
    <property type="nucleotide sequence ID" value="NZ_NEVQ01000021.1"/>
</dbReference>
<gene>
    <name evidence="1" type="ORF">CAL20_20900</name>
</gene>
<accession>A0A261TSH9</accession>
<comment type="caution">
    <text evidence="1">The sequence shown here is derived from an EMBL/GenBank/DDBJ whole genome shotgun (WGS) entry which is preliminary data.</text>
</comment>
<sequence>MTAIAIWLNNESQEHPTLWVAADSRISASPTERILLEDGAKIFPLQIVCREPGANGFLSNVSYFHSIGFCFAGNTLMGQNAYLSLAPLLSNLISPAGYAPSMADIAQYVHTYLQLTFDDYKGRVGEHAIFEAALFGYCHSVKALAIVHFRPQISDGMCVLGASTKNGMQAGEFQYLGDKKELMTGRLSEALSGVPSPGRQISRMPRYVIQDCIDDESLPSIGGDLQLGIASSFGFQPLTLCKPRIVGQPEAFLSYLGRELTTELSYVGEARVGCPAIV</sequence>
<name>A0A261TSH9_9BORD</name>